<evidence type="ECO:0000256" key="1">
    <source>
        <dbReference type="ARBA" id="ARBA00004167"/>
    </source>
</evidence>
<protein>
    <recommendedName>
        <fullName evidence="9">Ancillary SecYEG translocon subunit/Cell division coordinator CpoB TPR domain-containing protein</fullName>
    </recommendedName>
</protein>
<evidence type="ECO:0000313" key="11">
    <source>
        <dbReference type="Proteomes" id="UP000193978"/>
    </source>
</evidence>
<keyword evidence="6" id="KW-0472">Membrane</keyword>
<keyword evidence="4" id="KW-0812">Transmembrane</keyword>
<organism evidence="10 11">
    <name type="scientific">Methylocystis bryophila</name>
    <dbReference type="NCBI Taxonomy" id="655015"/>
    <lineage>
        <taxon>Bacteria</taxon>
        <taxon>Pseudomonadati</taxon>
        <taxon>Pseudomonadota</taxon>
        <taxon>Alphaproteobacteria</taxon>
        <taxon>Hyphomicrobiales</taxon>
        <taxon>Methylocystaceae</taxon>
        <taxon>Methylocystis</taxon>
    </lineage>
</organism>
<evidence type="ECO:0000256" key="8">
    <source>
        <dbReference type="SAM" id="MobiDB-lite"/>
    </source>
</evidence>
<dbReference type="KEGG" id="mbry:B1812_11360"/>
<dbReference type="AlphaFoldDB" id="A0A1W6MVF8"/>
<evidence type="ECO:0000256" key="5">
    <source>
        <dbReference type="ARBA" id="ARBA00022989"/>
    </source>
</evidence>
<dbReference type="Proteomes" id="UP000193978">
    <property type="component" value="Chromosome"/>
</dbReference>
<dbReference type="Pfam" id="PF09976">
    <property type="entry name" value="TPR_21"/>
    <property type="match status" value="1"/>
</dbReference>
<dbReference type="InterPro" id="IPR026039">
    <property type="entry name" value="YfgM"/>
</dbReference>
<evidence type="ECO:0000256" key="7">
    <source>
        <dbReference type="ARBA" id="ARBA00023186"/>
    </source>
</evidence>
<keyword evidence="11" id="KW-1185">Reference proteome</keyword>
<keyword evidence="7" id="KW-0143">Chaperone</keyword>
<evidence type="ECO:0000256" key="6">
    <source>
        <dbReference type="ARBA" id="ARBA00023136"/>
    </source>
</evidence>
<keyword evidence="5" id="KW-1133">Transmembrane helix</keyword>
<proteinExistence type="predicted"/>
<gene>
    <name evidence="10" type="ORF">B1812_11360</name>
</gene>
<reference evidence="10 11" key="1">
    <citation type="submission" date="2017-02" db="EMBL/GenBank/DDBJ databases">
        <authorList>
            <person name="Peterson S.W."/>
        </authorList>
    </citation>
    <scope>NUCLEOTIDE SEQUENCE [LARGE SCALE GENOMIC DNA]</scope>
    <source>
        <strain evidence="10 11">S285</strain>
    </source>
</reference>
<evidence type="ECO:0000256" key="3">
    <source>
        <dbReference type="ARBA" id="ARBA00022475"/>
    </source>
</evidence>
<evidence type="ECO:0000256" key="2">
    <source>
        <dbReference type="ARBA" id="ARBA00004236"/>
    </source>
</evidence>
<evidence type="ECO:0000313" key="10">
    <source>
        <dbReference type="EMBL" id="ARN81565.1"/>
    </source>
</evidence>
<dbReference type="PANTHER" id="PTHR38035:SF1">
    <property type="entry name" value="ANCILLARY SECYEG TRANSLOCON SUBUNIT"/>
    <property type="match status" value="1"/>
</dbReference>
<dbReference type="STRING" id="655015.B1812_11360"/>
<sequence>MPKIVSNARKRKRRRNACFPSPGAAAPAMLTGGRSAERGASKGSGAVMSDIFREVDEEVQRDQVENLWKRFQTPVIVAAVLIVAGTGGWSYYKSERTKAAEAANVRFLAAVADADAGKSAEAVAAFDAIAKSGQPGYATLARLRGAEEIAKSDKAKAIELLDAVSDDKKVDSLTRAVAELRSAMYTMELGDREKSMMKLGPLMTENGVFRFSAQEWTGLDALEDKDFDEAERVFNLLLSDPNAPAGMRQRAQAYQGLLHAARGVKAKAGGITSITPVVESADGQDPADAGVTVEMKPIEKK</sequence>
<evidence type="ECO:0000256" key="4">
    <source>
        <dbReference type="ARBA" id="ARBA00022692"/>
    </source>
</evidence>
<dbReference type="InterPro" id="IPR018704">
    <property type="entry name" value="SecYEG/CpoB_TPR"/>
</dbReference>
<dbReference type="GO" id="GO:0005886">
    <property type="term" value="C:plasma membrane"/>
    <property type="evidence" value="ECO:0007669"/>
    <property type="project" value="UniProtKB-SubCell"/>
</dbReference>
<accession>A0A1W6MVF8</accession>
<keyword evidence="3" id="KW-1003">Cell membrane</keyword>
<dbReference type="GO" id="GO:0044877">
    <property type="term" value="F:protein-containing complex binding"/>
    <property type="evidence" value="ECO:0007669"/>
    <property type="project" value="InterPro"/>
</dbReference>
<feature type="region of interest" description="Disordered" evidence="8">
    <location>
        <begin position="1"/>
        <end position="42"/>
    </location>
</feature>
<evidence type="ECO:0000259" key="9">
    <source>
        <dbReference type="Pfam" id="PF09976"/>
    </source>
</evidence>
<name>A0A1W6MVF8_9HYPH</name>
<feature type="domain" description="Ancillary SecYEG translocon subunit/Cell division coordinator CpoB TPR" evidence="9">
    <location>
        <begin position="67"/>
        <end position="232"/>
    </location>
</feature>
<comment type="subcellular location">
    <subcellularLocation>
        <location evidence="2">Cell membrane</location>
    </subcellularLocation>
    <subcellularLocation>
        <location evidence="1">Membrane</location>
        <topology evidence="1">Single-pass membrane protein</topology>
    </subcellularLocation>
</comment>
<dbReference type="PANTHER" id="PTHR38035">
    <property type="entry name" value="UPF0070 PROTEIN YFGM"/>
    <property type="match status" value="1"/>
</dbReference>
<dbReference type="EMBL" id="CP019948">
    <property type="protein sequence ID" value="ARN81565.1"/>
    <property type="molecule type" value="Genomic_DNA"/>
</dbReference>